<evidence type="ECO:0000256" key="1">
    <source>
        <dbReference type="ARBA" id="ARBA00022679"/>
    </source>
</evidence>
<protein>
    <submittedName>
        <fullName evidence="3">Alpha/beta fold hydrolase</fullName>
    </submittedName>
</protein>
<dbReference type="InterPro" id="IPR000073">
    <property type="entry name" value="AB_hydrolase_1"/>
</dbReference>
<evidence type="ECO:0000313" key="4">
    <source>
        <dbReference type="Proteomes" id="UP000431264"/>
    </source>
</evidence>
<name>A0A6I4IS75_9FLAO</name>
<dbReference type="Pfam" id="PF00561">
    <property type="entry name" value="Abhydrolase_1"/>
    <property type="match status" value="1"/>
</dbReference>
<proteinExistence type="predicted"/>
<dbReference type="Proteomes" id="UP000431264">
    <property type="component" value="Unassembled WGS sequence"/>
</dbReference>
<evidence type="ECO:0000259" key="2">
    <source>
        <dbReference type="Pfam" id="PF00561"/>
    </source>
</evidence>
<dbReference type="AlphaFoldDB" id="A0A6I4IS75"/>
<comment type="caution">
    <text evidence="3">The sequence shown here is derived from an EMBL/GenBank/DDBJ whole genome shotgun (WGS) entry which is preliminary data.</text>
</comment>
<dbReference type="Gene3D" id="3.40.50.1820">
    <property type="entry name" value="alpha/beta hydrolase"/>
    <property type="match status" value="1"/>
</dbReference>
<dbReference type="GO" id="GO:0016787">
    <property type="term" value="F:hydrolase activity"/>
    <property type="evidence" value="ECO:0007669"/>
    <property type="project" value="UniProtKB-KW"/>
</dbReference>
<keyword evidence="3" id="KW-0378">Hydrolase</keyword>
<dbReference type="GO" id="GO:0009092">
    <property type="term" value="P:homoserine metabolic process"/>
    <property type="evidence" value="ECO:0007669"/>
    <property type="project" value="TreeGrafter"/>
</dbReference>
<dbReference type="GO" id="GO:0009086">
    <property type="term" value="P:methionine biosynthetic process"/>
    <property type="evidence" value="ECO:0007669"/>
    <property type="project" value="TreeGrafter"/>
</dbReference>
<dbReference type="PANTHER" id="PTHR32268:SF11">
    <property type="entry name" value="HOMOSERINE O-ACETYLTRANSFERASE"/>
    <property type="match status" value="1"/>
</dbReference>
<evidence type="ECO:0000313" key="3">
    <source>
        <dbReference type="EMBL" id="MVO09076.1"/>
    </source>
</evidence>
<dbReference type="EMBL" id="WQLW01000004">
    <property type="protein sequence ID" value="MVO09076.1"/>
    <property type="molecule type" value="Genomic_DNA"/>
</dbReference>
<reference evidence="4" key="1">
    <citation type="submission" date="2019-05" db="EMBL/GenBank/DDBJ databases">
        <title>Flavobacterium profundi sp. nov., isolated from a deep-sea seamount.</title>
        <authorList>
            <person name="Zhang D.-C."/>
        </authorList>
    </citation>
    <scope>NUCLEOTIDE SEQUENCE [LARGE SCALE GENOMIC DNA]</scope>
    <source>
        <strain evidence="4">TP390</strain>
    </source>
</reference>
<dbReference type="SUPFAM" id="SSF53474">
    <property type="entry name" value="alpha/beta-Hydrolases"/>
    <property type="match status" value="1"/>
</dbReference>
<gene>
    <name evidence="3" type="ORF">GOQ30_07835</name>
</gene>
<keyword evidence="4" id="KW-1185">Reference proteome</keyword>
<dbReference type="PRINTS" id="PR00111">
    <property type="entry name" value="ABHYDROLASE"/>
</dbReference>
<organism evidence="3 4">
    <name type="scientific">Flavobacterium profundi</name>
    <dbReference type="NCBI Taxonomy" id="1774945"/>
    <lineage>
        <taxon>Bacteria</taxon>
        <taxon>Pseudomonadati</taxon>
        <taxon>Bacteroidota</taxon>
        <taxon>Flavobacteriia</taxon>
        <taxon>Flavobacteriales</taxon>
        <taxon>Flavobacteriaceae</taxon>
        <taxon>Flavobacterium</taxon>
    </lineage>
</organism>
<dbReference type="InterPro" id="IPR029058">
    <property type="entry name" value="AB_hydrolase_fold"/>
</dbReference>
<dbReference type="InterPro" id="IPR008220">
    <property type="entry name" value="HAT_MetX-like"/>
</dbReference>
<keyword evidence="1" id="KW-0808">Transferase</keyword>
<sequence length="317" mass="36310">MLQKIEIANFVLENEKRKADVALFYQVFGKPIGNAPVILINHALTGNSNVSGENGWWKNVIDYDHIIDLHQYTVIAFNIPGNNFQTENGLSSDYKEISTLDIARLFWLGLETLNITNLYAIIGGSLGGGISWEMAVLHPERIQKVIPIATHYFASDWVIANVGVQDDILNFSQDPIAVARKHAMLLYRTPLSINQRFKNAKEGNIYTVNDWLSYHGILLTERFSLNAYRQMNFLLGTINIVKNGFDLNRFLKETKIEVHAININSDLLFQNNLDEYETLHENNANFNHYIINSIHGHDAFLMEYQQLNEILKQIFLN</sequence>
<dbReference type="OrthoDB" id="9800754at2"/>
<accession>A0A6I4IS75</accession>
<dbReference type="PANTHER" id="PTHR32268">
    <property type="entry name" value="HOMOSERINE O-ACETYLTRANSFERASE"/>
    <property type="match status" value="1"/>
</dbReference>
<dbReference type="GO" id="GO:0004414">
    <property type="term" value="F:homoserine O-acetyltransferase activity"/>
    <property type="evidence" value="ECO:0007669"/>
    <property type="project" value="TreeGrafter"/>
</dbReference>
<dbReference type="RefSeq" id="WP_140997457.1">
    <property type="nucleotide sequence ID" value="NZ_VDCZ01000004.1"/>
</dbReference>
<feature type="domain" description="AB hydrolase-1" evidence="2">
    <location>
        <begin position="36"/>
        <end position="155"/>
    </location>
</feature>